<dbReference type="PANTHER" id="PTHR21366">
    <property type="entry name" value="GLYOXALASE FAMILY PROTEIN"/>
    <property type="match status" value="1"/>
</dbReference>
<evidence type="ECO:0000256" key="4">
    <source>
        <dbReference type="ARBA" id="ARBA00022797"/>
    </source>
</evidence>
<dbReference type="GO" id="GO:0051213">
    <property type="term" value="F:dioxygenase activity"/>
    <property type="evidence" value="ECO:0007669"/>
    <property type="project" value="UniProtKB-KW"/>
</dbReference>
<dbReference type="Proteomes" id="UP000027446">
    <property type="component" value="Unassembled WGS sequence"/>
</dbReference>
<dbReference type="CDD" id="cd06587">
    <property type="entry name" value="VOC"/>
    <property type="match status" value="1"/>
</dbReference>
<dbReference type="SUPFAM" id="SSF54593">
    <property type="entry name" value="Glyoxalase/Bleomycin resistance protein/Dihydroxybiphenyl dioxygenase"/>
    <property type="match status" value="1"/>
</dbReference>
<keyword evidence="3" id="KW-0479">Metal-binding</keyword>
<comment type="cofactor">
    <cofactor evidence="1 8">
        <name>Fe(2+)</name>
        <dbReference type="ChEBI" id="CHEBI:29033"/>
    </cofactor>
</comment>
<evidence type="ECO:0000256" key="5">
    <source>
        <dbReference type="ARBA" id="ARBA00022964"/>
    </source>
</evidence>
<dbReference type="PROSITE" id="PS00082">
    <property type="entry name" value="EXTRADIOL_DIOXYGENAS"/>
    <property type="match status" value="1"/>
</dbReference>
<dbReference type="EMBL" id="ARYH01000001">
    <property type="protein sequence ID" value="KCZ86162.1"/>
    <property type="molecule type" value="Genomic_DNA"/>
</dbReference>
<dbReference type="PROSITE" id="PS51819">
    <property type="entry name" value="VOC"/>
    <property type="match status" value="1"/>
</dbReference>
<evidence type="ECO:0000256" key="7">
    <source>
        <dbReference type="ARBA" id="ARBA00023004"/>
    </source>
</evidence>
<dbReference type="Gene3D" id="3.10.180.10">
    <property type="entry name" value="2,3-Dihydroxybiphenyl 1,2-Dioxygenase, domain 1"/>
    <property type="match status" value="1"/>
</dbReference>
<evidence type="ECO:0000259" key="9">
    <source>
        <dbReference type="PROSITE" id="PS51819"/>
    </source>
</evidence>
<evidence type="ECO:0000256" key="8">
    <source>
        <dbReference type="RuleBase" id="RU000683"/>
    </source>
</evidence>
<sequence length="192" mass="22067">MPEEAQNILNNANHTAYRCRDAEQTRWFYEDVLGLPLRIAFSEENVPGTNEPTPFMHLFFQLGNGDFIAFFDEPTNATPAHFATAHSFDRHIAFEVDSEEEMLAWQKKINEKGVMCLGPVDHGFLKSVYMYDPNGMQVEITSKTPIYTEYAMEQGPKARKNLDEWVQRTREQKVGKFGAEALDKRKIPYPGI</sequence>
<reference evidence="10 11" key="1">
    <citation type="journal article" date="2014" name="Antonie Van Leeuwenhoek">
        <title>Hyphomonas beringensis sp. nov. and Hyphomonas chukchiensis sp. nov., isolated from surface seawater of the Bering Sea and Chukchi Sea.</title>
        <authorList>
            <person name="Li C."/>
            <person name="Lai Q."/>
            <person name="Li G."/>
            <person name="Dong C."/>
            <person name="Wang J."/>
            <person name="Liao Y."/>
            <person name="Shao Z."/>
        </authorList>
    </citation>
    <scope>NUCLEOTIDE SEQUENCE [LARGE SCALE GENOMIC DNA]</scope>
    <source>
        <strain evidence="10 11">MHS-3</strain>
    </source>
</reference>
<dbReference type="STRING" id="1280949.HAD_10765"/>
<dbReference type="InterPro" id="IPR029068">
    <property type="entry name" value="Glyas_Bleomycin-R_OHBP_Dase"/>
</dbReference>
<organism evidence="10 11">
    <name type="scientific">Hyphomonas adhaerens MHS-3</name>
    <dbReference type="NCBI Taxonomy" id="1280949"/>
    <lineage>
        <taxon>Bacteria</taxon>
        <taxon>Pseudomonadati</taxon>
        <taxon>Pseudomonadota</taxon>
        <taxon>Alphaproteobacteria</taxon>
        <taxon>Hyphomonadales</taxon>
        <taxon>Hyphomonadaceae</taxon>
        <taxon>Hyphomonas</taxon>
    </lineage>
</organism>
<dbReference type="OrthoDB" id="9803142at2"/>
<proteinExistence type="inferred from homology"/>
<dbReference type="InterPro" id="IPR050383">
    <property type="entry name" value="GlyoxalaseI/FosfomycinResist"/>
</dbReference>
<dbReference type="InterPro" id="IPR004360">
    <property type="entry name" value="Glyas_Fos-R_dOase_dom"/>
</dbReference>
<dbReference type="Pfam" id="PF00903">
    <property type="entry name" value="Glyoxalase"/>
    <property type="match status" value="1"/>
</dbReference>
<evidence type="ECO:0000313" key="11">
    <source>
        <dbReference type="Proteomes" id="UP000027446"/>
    </source>
</evidence>
<keyword evidence="6 8" id="KW-0560">Oxidoreductase</keyword>
<evidence type="ECO:0000313" key="10">
    <source>
        <dbReference type="EMBL" id="KCZ86162.1"/>
    </source>
</evidence>
<name>A0A069E7Y1_9PROT</name>
<feature type="domain" description="VOC" evidence="9">
    <location>
        <begin position="11"/>
        <end position="143"/>
    </location>
</feature>
<gene>
    <name evidence="10" type="ORF">HAD_10765</name>
</gene>
<accession>A0A069E7Y1</accession>
<dbReference type="AlphaFoldDB" id="A0A069E7Y1"/>
<comment type="caution">
    <text evidence="10">The sequence shown here is derived from an EMBL/GenBank/DDBJ whole genome shotgun (WGS) entry which is preliminary data.</text>
</comment>
<evidence type="ECO:0000256" key="1">
    <source>
        <dbReference type="ARBA" id="ARBA00001954"/>
    </source>
</evidence>
<evidence type="ECO:0000256" key="2">
    <source>
        <dbReference type="ARBA" id="ARBA00008784"/>
    </source>
</evidence>
<dbReference type="InterPro" id="IPR000486">
    <property type="entry name" value="Xdiol_ring_cleave_dOase_1/2"/>
</dbReference>
<protein>
    <submittedName>
        <fullName evidence="10">Glyoxalase/bleomycin resistance protein/dioxygenase superfamily protein 9</fullName>
    </submittedName>
</protein>
<keyword evidence="11" id="KW-1185">Reference proteome</keyword>
<dbReference type="PANTHER" id="PTHR21366:SF30">
    <property type="entry name" value="BLL2330 PROTEIN"/>
    <property type="match status" value="1"/>
</dbReference>
<keyword evidence="7 8" id="KW-0408">Iron</keyword>
<keyword evidence="5 8" id="KW-0223">Dioxygenase</keyword>
<keyword evidence="4 8" id="KW-0058">Aromatic hydrocarbons catabolism</keyword>
<dbReference type="GO" id="GO:0008198">
    <property type="term" value="F:ferrous iron binding"/>
    <property type="evidence" value="ECO:0007669"/>
    <property type="project" value="InterPro"/>
</dbReference>
<evidence type="ECO:0000256" key="3">
    <source>
        <dbReference type="ARBA" id="ARBA00022723"/>
    </source>
</evidence>
<dbReference type="eggNOG" id="COG0346">
    <property type="taxonomic scope" value="Bacteria"/>
</dbReference>
<comment type="similarity">
    <text evidence="2 8">Belongs to the extradiol ring-cleavage dioxygenase family.</text>
</comment>
<dbReference type="PATRIC" id="fig|1280949.3.peg.2203"/>
<evidence type="ECO:0000256" key="6">
    <source>
        <dbReference type="ARBA" id="ARBA00023002"/>
    </source>
</evidence>
<dbReference type="InterPro" id="IPR037523">
    <property type="entry name" value="VOC_core"/>
</dbReference>
<dbReference type="RefSeq" id="WP_035570997.1">
    <property type="nucleotide sequence ID" value="NZ_ARYH01000001.1"/>
</dbReference>